<name>A0A9P8PML9_WICPI</name>
<reference evidence="4" key="2">
    <citation type="submission" date="2021-01" db="EMBL/GenBank/DDBJ databases">
        <authorList>
            <person name="Schikora-Tamarit M.A."/>
        </authorList>
    </citation>
    <scope>NUCLEOTIDE SEQUENCE</scope>
    <source>
        <strain evidence="4">CBS2887</strain>
    </source>
</reference>
<dbReference type="InterPro" id="IPR006011">
    <property type="entry name" value="Syntaxin_N"/>
</dbReference>
<dbReference type="Gene3D" id="1.20.5.110">
    <property type="match status" value="1"/>
</dbReference>
<dbReference type="InterPro" id="IPR000727">
    <property type="entry name" value="T_SNARE_dom"/>
</dbReference>
<evidence type="ECO:0000313" key="5">
    <source>
        <dbReference type="Proteomes" id="UP000774326"/>
    </source>
</evidence>
<feature type="domain" description="T-SNARE coiled-coil homology" evidence="3">
    <location>
        <begin position="183"/>
        <end position="245"/>
    </location>
</feature>
<dbReference type="EMBL" id="JAEUBG010005495">
    <property type="protein sequence ID" value="KAH3674662.1"/>
    <property type="molecule type" value="Genomic_DNA"/>
</dbReference>
<dbReference type="GO" id="GO:0048278">
    <property type="term" value="P:vesicle docking"/>
    <property type="evidence" value="ECO:0007669"/>
    <property type="project" value="TreeGrafter"/>
</dbReference>
<dbReference type="SMART" id="SM00397">
    <property type="entry name" value="t_SNARE"/>
    <property type="match status" value="1"/>
</dbReference>
<dbReference type="AlphaFoldDB" id="A0A9P8PML9"/>
<dbReference type="SUPFAM" id="SSF47661">
    <property type="entry name" value="t-snare proteins"/>
    <property type="match status" value="1"/>
</dbReference>
<dbReference type="Pfam" id="PF14523">
    <property type="entry name" value="Syntaxin_2"/>
    <property type="match status" value="1"/>
</dbReference>
<dbReference type="GO" id="GO:0006886">
    <property type="term" value="P:intracellular protein transport"/>
    <property type="evidence" value="ECO:0007669"/>
    <property type="project" value="TreeGrafter"/>
</dbReference>
<sequence length="276" mass="31549">MSFLNMDLEAQTNGSQIASQNKPTQEDKTQLIISKTSISLSDFAQGVESLERLINQIGTRHDSSELRENVKGVQLPKLKEFKTKLDHLLNDMSALNIPAQHQFKVEKLNKEFQNILRKYSALKRTFNERTNSILVNDTYKHNEESLRSTESTPLISSDSQLQQQQQQQQQLYTISQQELDVHTLLTEQRASDISRIHDGVQEVNTVYKQLGNLVQQQGTQVDTIENNLGNFRVQAKGASEELRKAEDYQKRKGKWTCFILMVLAIFSLIVVLMVLG</sequence>
<accession>A0A9P8PML9</accession>
<dbReference type="PROSITE" id="PS50192">
    <property type="entry name" value="T_SNARE"/>
    <property type="match status" value="1"/>
</dbReference>
<dbReference type="GO" id="GO:0006906">
    <property type="term" value="P:vesicle fusion"/>
    <property type="evidence" value="ECO:0007669"/>
    <property type="project" value="TreeGrafter"/>
</dbReference>
<dbReference type="PANTHER" id="PTHR19957">
    <property type="entry name" value="SYNTAXIN"/>
    <property type="match status" value="1"/>
</dbReference>
<gene>
    <name evidence="4" type="ORF">WICPIJ_009511</name>
</gene>
<dbReference type="GO" id="GO:0005484">
    <property type="term" value="F:SNAP receptor activity"/>
    <property type="evidence" value="ECO:0007669"/>
    <property type="project" value="TreeGrafter"/>
</dbReference>
<dbReference type="InterPro" id="IPR045242">
    <property type="entry name" value="Syntaxin"/>
</dbReference>
<protein>
    <recommendedName>
        <fullName evidence="3">t-SNARE coiled-coil homology domain-containing protein</fullName>
    </recommendedName>
</protein>
<dbReference type="CDD" id="cd15840">
    <property type="entry name" value="SNARE_Qa"/>
    <property type="match status" value="1"/>
</dbReference>
<keyword evidence="2" id="KW-0472">Membrane</keyword>
<dbReference type="GO" id="GO:0012505">
    <property type="term" value="C:endomembrane system"/>
    <property type="evidence" value="ECO:0007669"/>
    <property type="project" value="TreeGrafter"/>
</dbReference>
<keyword evidence="5" id="KW-1185">Reference proteome</keyword>
<proteinExistence type="inferred from homology"/>
<dbReference type="GO" id="GO:0000149">
    <property type="term" value="F:SNARE binding"/>
    <property type="evidence" value="ECO:0007669"/>
    <property type="project" value="TreeGrafter"/>
</dbReference>
<dbReference type="InterPro" id="IPR010989">
    <property type="entry name" value="SNARE"/>
</dbReference>
<dbReference type="Pfam" id="PF05739">
    <property type="entry name" value="SNARE"/>
    <property type="match status" value="1"/>
</dbReference>
<comment type="caution">
    <text evidence="4">The sequence shown here is derived from an EMBL/GenBank/DDBJ whole genome shotgun (WGS) entry which is preliminary data.</text>
</comment>
<dbReference type="OrthoDB" id="364348at2759"/>
<keyword evidence="2" id="KW-0812">Transmembrane</keyword>
<evidence type="ECO:0000256" key="1">
    <source>
        <dbReference type="ARBA" id="ARBA00009063"/>
    </source>
</evidence>
<dbReference type="GO" id="GO:0031201">
    <property type="term" value="C:SNARE complex"/>
    <property type="evidence" value="ECO:0007669"/>
    <property type="project" value="TreeGrafter"/>
</dbReference>
<evidence type="ECO:0000256" key="2">
    <source>
        <dbReference type="SAM" id="Phobius"/>
    </source>
</evidence>
<evidence type="ECO:0000259" key="3">
    <source>
        <dbReference type="PROSITE" id="PS50192"/>
    </source>
</evidence>
<reference evidence="4" key="1">
    <citation type="journal article" date="2021" name="Open Biol.">
        <title>Shared evolutionary footprints suggest mitochondrial oxidative damage underlies multiple complex I losses in fungi.</title>
        <authorList>
            <person name="Schikora-Tamarit M.A."/>
            <person name="Marcet-Houben M."/>
            <person name="Nosek J."/>
            <person name="Gabaldon T."/>
        </authorList>
    </citation>
    <scope>NUCLEOTIDE SEQUENCE</scope>
    <source>
        <strain evidence="4">CBS2887</strain>
    </source>
</reference>
<comment type="similarity">
    <text evidence="1">Belongs to the syntaxin family.</text>
</comment>
<dbReference type="Proteomes" id="UP000774326">
    <property type="component" value="Unassembled WGS sequence"/>
</dbReference>
<organism evidence="4 5">
    <name type="scientific">Wickerhamomyces pijperi</name>
    <name type="common">Yeast</name>
    <name type="synonym">Pichia pijperi</name>
    <dbReference type="NCBI Taxonomy" id="599730"/>
    <lineage>
        <taxon>Eukaryota</taxon>
        <taxon>Fungi</taxon>
        <taxon>Dikarya</taxon>
        <taxon>Ascomycota</taxon>
        <taxon>Saccharomycotina</taxon>
        <taxon>Saccharomycetes</taxon>
        <taxon>Phaffomycetales</taxon>
        <taxon>Wickerhamomycetaceae</taxon>
        <taxon>Wickerhamomyces</taxon>
    </lineage>
</organism>
<keyword evidence="2" id="KW-1133">Transmembrane helix</keyword>
<feature type="transmembrane region" description="Helical" evidence="2">
    <location>
        <begin position="255"/>
        <end position="275"/>
    </location>
</feature>
<evidence type="ECO:0000313" key="4">
    <source>
        <dbReference type="EMBL" id="KAH3674662.1"/>
    </source>
</evidence>
<dbReference type="Gene3D" id="1.20.58.70">
    <property type="match status" value="1"/>
</dbReference>